<protein>
    <recommendedName>
        <fullName evidence="1">Gag1-like clamp domain-containing protein</fullName>
    </recommendedName>
</protein>
<organism evidence="2 3">
    <name type="scientific">Solanum commersonii</name>
    <name type="common">Commerson's wild potato</name>
    <name type="synonym">Commerson's nightshade</name>
    <dbReference type="NCBI Taxonomy" id="4109"/>
    <lineage>
        <taxon>Eukaryota</taxon>
        <taxon>Viridiplantae</taxon>
        <taxon>Streptophyta</taxon>
        <taxon>Embryophyta</taxon>
        <taxon>Tracheophyta</taxon>
        <taxon>Spermatophyta</taxon>
        <taxon>Magnoliopsida</taxon>
        <taxon>eudicotyledons</taxon>
        <taxon>Gunneridae</taxon>
        <taxon>Pentapetalae</taxon>
        <taxon>asterids</taxon>
        <taxon>lamiids</taxon>
        <taxon>Solanales</taxon>
        <taxon>Solanaceae</taxon>
        <taxon>Solanoideae</taxon>
        <taxon>Solaneae</taxon>
        <taxon>Solanum</taxon>
    </lineage>
</organism>
<dbReference type="PANTHER" id="PTHR33373:SF33">
    <property type="entry name" value="DUF4050 DOMAIN-CONTAINING PROTEIN"/>
    <property type="match status" value="1"/>
</dbReference>
<name>A0A9J6A2S6_SOLCO</name>
<dbReference type="EMBL" id="JACXVP010000003">
    <property type="protein sequence ID" value="KAG5618618.1"/>
    <property type="molecule type" value="Genomic_DNA"/>
</dbReference>
<reference evidence="2 3" key="1">
    <citation type="submission" date="2020-09" db="EMBL/GenBank/DDBJ databases">
        <title>De no assembly of potato wild relative species, Solanum commersonii.</title>
        <authorList>
            <person name="Cho K."/>
        </authorList>
    </citation>
    <scope>NUCLEOTIDE SEQUENCE [LARGE SCALE GENOMIC DNA]</scope>
    <source>
        <strain evidence="2">LZ3.2</strain>
        <tissue evidence="2">Leaf</tissue>
    </source>
</reference>
<dbReference type="OrthoDB" id="1896025at2759"/>
<evidence type="ECO:0000259" key="1">
    <source>
        <dbReference type="Pfam" id="PF13259"/>
    </source>
</evidence>
<dbReference type="InterPro" id="IPR025124">
    <property type="entry name" value="Gag1-like_clamp"/>
</dbReference>
<accession>A0A9J6A2S6</accession>
<proteinExistence type="predicted"/>
<sequence>MQASTCGMDKSVGKSQVINSSVSTSTLTYDGHVTANPNNPAEFVNHGKFDSPFCIHVFSCLNFVVKTYLGLLWKIYLLVYTNGLHLWNQSREQWIGHKKFVNQPQQLREPKLNWNATYDSLFGSNKLLPMSIPLAEMVDFLMDFWELEGLYD</sequence>
<evidence type="ECO:0000313" key="2">
    <source>
        <dbReference type="EMBL" id="KAG5618618.1"/>
    </source>
</evidence>
<dbReference type="AlphaFoldDB" id="A0A9J6A2S6"/>
<dbReference type="Proteomes" id="UP000824120">
    <property type="component" value="Chromosome 3"/>
</dbReference>
<comment type="caution">
    <text evidence="2">The sequence shown here is derived from an EMBL/GenBank/DDBJ whole genome shotgun (WGS) entry which is preliminary data.</text>
</comment>
<keyword evidence="3" id="KW-1185">Reference proteome</keyword>
<evidence type="ECO:0000313" key="3">
    <source>
        <dbReference type="Proteomes" id="UP000824120"/>
    </source>
</evidence>
<gene>
    <name evidence="2" type="ORF">H5410_018442</name>
</gene>
<feature type="domain" description="Gag1-like clamp" evidence="1">
    <location>
        <begin position="82"/>
        <end position="152"/>
    </location>
</feature>
<dbReference type="Pfam" id="PF13259">
    <property type="entry name" value="clamp_Gag1-like"/>
    <property type="match status" value="1"/>
</dbReference>
<dbReference type="PANTHER" id="PTHR33373">
    <property type="entry name" value="OS07G0479600 PROTEIN"/>
    <property type="match status" value="1"/>
</dbReference>